<name>A0ABT8E902_9BACL</name>
<feature type="compositionally biased region" description="Polar residues" evidence="1">
    <location>
        <begin position="32"/>
        <end position="45"/>
    </location>
</feature>
<evidence type="ECO:0000313" key="3">
    <source>
        <dbReference type="Proteomes" id="UP001168694"/>
    </source>
</evidence>
<sequence length="58" mass="6459">MMKRKNPQSLSPNGEKNDKQTVDGLFGLDPETSLQSVRFATTDNPYINGDNGDNMDKQ</sequence>
<accession>A0ABT8E902</accession>
<dbReference type="EMBL" id="JAUHLN010000003">
    <property type="protein sequence ID" value="MDN4074362.1"/>
    <property type="molecule type" value="Genomic_DNA"/>
</dbReference>
<dbReference type="Proteomes" id="UP001168694">
    <property type="component" value="Unassembled WGS sequence"/>
</dbReference>
<organism evidence="2 3">
    <name type="scientific">Fictibacillus terranigra</name>
    <dbReference type="NCBI Taxonomy" id="3058424"/>
    <lineage>
        <taxon>Bacteria</taxon>
        <taxon>Bacillati</taxon>
        <taxon>Bacillota</taxon>
        <taxon>Bacilli</taxon>
        <taxon>Bacillales</taxon>
        <taxon>Fictibacillaceae</taxon>
        <taxon>Fictibacillus</taxon>
    </lineage>
</organism>
<feature type="region of interest" description="Disordered" evidence="1">
    <location>
        <begin position="1"/>
        <end position="58"/>
    </location>
</feature>
<gene>
    <name evidence="2" type="ORF">QYF49_15355</name>
</gene>
<proteinExistence type="predicted"/>
<evidence type="ECO:0000313" key="2">
    <source>
        <dbReference type="EMBL" id="MDN4074362.1"/>
    </source>
</evidence>
<comment type="caution">
    <text evidence="2">The sequence shown here is derived from an EMBL/GenBank/DDBJ whole genome shotgun (WGS) entry which is preliminary data.</text>
</comment>
<reference evidence="2" key="1">
    <citation type="submission" date="2023-06" db="EMBL/GenBank/DDBJ databases">
        <title>Draft Genome Sequences of Representative Paenibacillus Polymyxa, Bacillus cereus, Fictibacillus sp., and Brevibacillus agri Strains Isolated from Amazonian Dark Earth.</title>
        <authorList>
            <person name="Pellegrinetti T.A."/>
            <person name="Cunha I.C.M."/>
            <person name="Chaves M.G."/>
            <person name="Freitas A.S."/>
            <person name="Silva A.V.R."/>
            <person name="Tsai S.M."/>
            <person name="Mendes L.W."/>
        </authorList>
    </citation>
    <scope>NUCLEOTIDE SEQUENCE</scope>
    <source>
        <strain evidence="2">CENA-BCM004</strain>
    </source>
</reference>
<protein>
    <submittedName>
        <fullName evidence="2">Uncharacterized protein</fullName>
    </submittedName>
</protein>
<evidence type="ECO:0000256" key="1">
    <source>
        <dbReference type="SAM" id="MobiDB-lite"/>
    </source>
</evidence>
<keyword evidence="3" id="KW-1185">Reference proteome</keyword>
<dbReference type="RefSeq" id="WP_290400496.1">
    <property type="nucleotide sequence ID" value="NZ_JAUHLN010000003.1"/>
</dbReference>